<feature type="compositionally biased region" description="Low complexity" evidence="3">
    <location>
        <begin position="16"/>
        <end position="70"/>
    </location>
</feature>
<evidence type="ECO:0000313" key="7">
    <source>
        <dbReference type="EMBL" id="CEJ88970.1"/>
    </source>
</evidence>
<dbReference type="STRING" id="1531966.A0A0A1THJ5"/>
<keyword evidence="7" id="KW-0418">Kinase</keyword>
<dbReference type="NCBIfam" id="TIGR00229">
    <property type="entry name" value="sensory_box"/>
    <property type="match status" value="1"/>
</dbReference>
<evidence type="ECO:0000256" key="1">
    <source>
        <dbReference type="ARBA" id="ARBA00022553"/>
    </source>
</evidence>
<dbReference type="Pfam" id="PF00072">
    <property type="entry name" value="Response_reg"/>
    <property type="match status" value="1"/>
</dbReference>
<dbReference type="InterPro" id="IPR058846">
    <property type="entry name" value="PAS-like"/>
</dbReference>
<feature type="domain" description="Histidine kinase" evidence="4">
    <location>
        <begin position="993"/>
        <end position="1263"/>
    </location>
</feature>
<dbReference type="SMART" id="SM00387">
    <property type="entry name" value="HATPase_c"/>
    <property type="match status" value="1"/>
</dbReference>
<dbReference type="InterPro" id="IPR003661">
    <property type="entry name" value="HisK_dim/P_dom"/>
</dbReference>
<accession>A0A0A1THJ5</accession>
<dbReference type="PRINTS" id="PR00344">
    <property type="entry name" value="BCTRLSENSOR"/>
</dbReference>
<organism evidence="7 8">
    <name type="scientific">[Torrubiella] hemipterigena</name>
    <dbReference type="NCBI Taxonomy" id="1531966"/>
    <lineage>
        <taxon>Eukaryota</taxon>
        <taxon>Fungi</taxon>
        <taxon>Dikarya</taxon>
        <taxon>Ascomycota</taxon>
        <taxon>Pezizomycotina</taxon>
        <taxon>Sordariomycetes</taxon>
        <taxon>Hypocreomycetidae</taxon>
        <taxon>Hypocreales</taxon>
        <taxon>Clavicipitaceae</taxon>
        <taxon>Clavicipitaceae incertae sedis</taxon>
        <taxon>'Torrubiella' clade</taxon>
    </lineage>
</organism>
<evidence type="ECO:0000259" key="5">
    <source>
        <dbReference type="PROSITE" id="PS50110"/>
    </source>
</evidence>
<keyword evidence="8" id="KW-1185">Reference proteome</keyword>
<dbReference type="Pfam" id="PF02518">
    <property type="entry name" value="HATPase_c"/>
    <property type="match status" value="1"/>
</dbReference>
<dbReference type="InterPro" id="IPR036890">
    <property type="entry name" value="HATPase_C_sf"/>
</dbReference>
<evidence type="ECO:0000259" key="4">
    <source>
        <dbReference type="PROSITE" id="PS50109"/>
    </source>
</evidence>
<dbReference type="SUPFAM" id="SSF52172">
    <property type="entry name" value="CheY-like"/>
    <property type="match status" value="1"/>
</dbReference>
<dbReference type="InterPro" id="IPR011006">
    <property type="entry name" value="CheY-like_superfamily"/>
</dbReference>
<dbReference type="SUPFAM" id="SSF55785">
    <property type="entry name" value="PYP-like sensor domain (PAS domain)"/>
    <property type="match status" value="1"/>
</dbReference>
<dbReference type="HOGENOM" id="CLU_000445_82_4_1"/>
<dbReference type="SMART" id="SM00388">
    <property type="entry name" value="HisKA"/>
    <property type="match status" value="1"/>
</dbReference>
<dbReference type="GO" id="GO:0000155">
    <property type="term" value="F:phosphorelay sensor kinase activity"/>
    <property type="evidence" value="ECO:0007669"/>
    <property type="project" value="InterPro"/>
</dbReference>
<dbReference type="Gene3D" id="3.30.450.20">
    <property type="entry name" value="PAS domain"/>
    <property type="match status" value="2"/>
</dbReference>
<feature type="domain" description="Response regulatory" evidence="5">
    <location>
        <begin position="1319"/>
        <end position="1450"/>
    </location>
</feature>
<dbReference type="Gene3D" id="3.30.565.10">
    <property type="entry name" value="Histidine kinase-like ATPase, C-terminal domain"/>
    <property type="match status" value="1"/>
</dbReference>
<dbReference type="PROSITE" id="PS50110">
    <property type="entry name" value="RESPONSE_REGULATORY"/>
    <property type="match status" value="1"/>
</dbReference>
<proteinExistence type="predicted"/>
<evidence type="ECO:0000256" key="3">
    <source>
        <dbReference type="SAM" id="MobiDB-lite"/>
    </source>
</evidence>
<reference evidence="7 8" key="1">
    <citation type="journal article" date="2015" name="Genome Announc.">
        <title>Draft Genome Sequence and Gene Annotation of the Entomopathogenic Fungus Verticillium hemipterigenum.</title>
        <authorList>
            <person name="Horn F."/>
            <person name="Habel A."/>
            <person name="Scharf D.H."/>
            <person name="Dworschak J."/>
            <person name="Brakhage A.A."/>
            <person name="Guthke R."/>
            <person name="Hertweck C."/>
            <person name="Linde J."/>
        </authorList>
    </citation>
    <scope>NUCLEOTIDE SEQUENCE [LARGE SCALE GENOMIC DNA]</scope>
</reference>
<dbReference type="PANTHER" id="PTHR43719:SF30">
    <property type="entry name" value="TWO-COMPONENT SYSTEM RESPONSE REGULATOR"/>
    <property type="match status" value="1"/>
</dbReference>
<dbReference type="PROSITE" id="PS50109">
    <property type="entry name" value="HIS_KIN"/>
    <property type="match status" value="1"/>
</dbReference>
<keyword evidence="7" id="KW-0808">Transferase</keyword>
<dbReference type="EMBL" id="CDHN01000002">
    <property type="protein sequence ID" value="CEJ88970.1"/>
    <property type="molecule type" value="Genomic_DNA"/>
</dbReference>
<dbReference type="SUPFAM" id="SSF55874">
    <property type="entry name" value="ATPase domain of HSP90 chaperone/DNA topoisomerase II/histidine kinase"/>
    <property type="match status" value="1"/>
</dbReference>
<dbReference type="InterPro" id="IPR036097">
    <property type="entry name" value="HisK_dim/P_sf"/>
</dbReference>
<dbReference type="SUPFAM" id="SSF47384">
    <property type="entry name" value="Homodimeric domain of signal transducing histidine kinase"/>
    <property type="match status" value="1"/>
</dbReference>
<gene>
    <name evidence="7" type="ORF">VHEMI04944</name>
</gene>
<dbReference type="Gene3D" id="3.40.50.2300">
    <property type="match status" value="1"/>
</dbReference>
<dbReference type="PROSITE" id="PS50113">
    <property type="entry name" value="PAC"/>
    <property type="match status" value="1"/>
</dbReference>
<keyword evidence="1 2" id="KW-0597">Phosphoprotein</keyword>
<dbReference type="InterPro" id="IPR005467">
    <property type="entry name" value="His_kinase_dom"/>
</dbReference>
<evidence type="ECO:0000259" key="6">
    <source>
        <dbReference type="PROSITE" id="PS50113"/>
    </source>
</evidence>
<dbReference type="CDD" id="cd17546">
    <property type="entry name" value="REC_hyHK_CKI1_RcsC-like"/>
    <property type="match status" value="1"/>
</dbReference>
<dbReference type="Pfam" id="PF13188">
    <property type="entry name" value="PAS_8"/>
    <property type="match status" value="1"/>
</dbReference>
<dbReference type="InterPro" id="IPR001789">
    <property type="entry name" value="Sig_transdc_resp-reg_receiver"/>
</dbReference>
<feature type="region of interest" description="Disordered" evidence="3">
    <location>
        <begin position="374"/>
        <end position="399"/>
    </location>
</feature>
<dbReference type="PANTHER" id="PTHR43719">
    <property type="entry name" value="TWO-COMPONENT HISTIDINE KINASE"/>
    <property type="match status" value="1"/>
</dbReference>
<feature type="modified residue" description="4-aspartylphosphate" evidence="2">
    <location>
        <position position="1379"/>
    </location>
</feature>
<evidence type="ECO:0000313" key="8">
    <source>
        <dbReference type="Proteomes" id="UP000039046"/>
    </source>
</evidence>
<evidence type="ECO:0000256" key="2">
    <source>
        <dbReference type="PROSITE-ProRule" id="PRU00169"/>
    </source>
</evidence>
<dbReference type="Pfam" id="PF00512">
    <property type="entry name" value="HisKA"/>
    <property type="match status" value="1"/>
</dbReference>
<dbReference type="InterPro" id="IPR035965">
    <property type="entry name" value="PAS-like_dom_sf"/>
</dbReference>
<dbReference type="Proteomes" id="UP000039046">
    <property type="component" value="Unassembled WGS sequence"/>
</dbReference>
<name>A0A0A1THJ5_9HYPO</name>
<dbReference type="InterPro" id="IPR004358">
    <property type="entry name" value="Sig_transdc_His_kin-like_C"/>
</dbReference>
<feature type="domain" description="PAC" evidence="6">
    <location>
        <begin position="918"/>
        <end position="975"/>
    </location>
</feature>
<dbReference type="OrthoDB" id="60033at2759"/>
<protein>
    <submittedName>
        <fullName evidence="7">Putative Histidine kinase</fullName>
    </submittedName>
</protein>
<dbReference type="Gene3D" id="1.10.287.130">
    <property type="match status" value="1"/>
</dbReference>
<dbReference type="InterPro" id="IPR050956">
    <property type="entry name" value="2C_system_His_kinase"/>
</dbReference>
<dbReference type="InterPro" id="IPR000014">
    <property type="entry name" value="PAS"/>
</dbReference>
<dbReference type="Pfam" id="PF26131">
    <property type="entry name" value="PAS-like"/>
    <property type="match status" value="1"/>
</dbReference>
<dbReference type="CDD" id="cd00130">
    <property type="entry name" value="PAS"/>
    <property type="match status" value="1"/>
</dbReference>
<sequence length="1460" mass="160690">MHSGGSPSPNRPPLRPSHQTLPLPTPSSSSSSVSPHNTSTPNSTPSVPSSDTSAAASNPPTAACSPTPNTDSASPWPAGNQPQPGAQNIPGPAHIAALDRSSSTAKKRHSQMRPSANPRAPPAPSKKARTGTSPPRGFEIPSSITGPLSPAGFKAAREAMQSPLFFSNSPGRHYSRPSVDSVPDASIAATLAHAKDNMASASVTTVKIPSGNVRTVSPAVSTSTPGSLTSSAEFSISTTASPDFRTLPPNLQMLRGIGVIELLENDDRPTFMVDVSASTPSPPRPNLPILYYNASLRNFHEIHNMLAVEMDGSQTAHEFEVFRSWVMCPILERERLDLTAPSMEYQGIIWTKSTIRQRYRFISGNINVMSSYPRRTSGPMAQEPQDVSQCASMPGSPVTDAPDTTDYFGDAATQLVTAEPMDVEAQNEQPAFDTGALQQHPDAFTNEVLQSQPLKASFDWTRIPLSDDLPEHLKFAKTFDWSSTLLGPMDEWSYELRVTSNLIMGSPHPACLFWGPDFVCIYNEAYVELAGQKHPKLMGQRYEDGWAEVAPSILPTFRSAMNCGQATMKHDNRLFLNRNGFLEETVFSWSVVPIIGREGDVVGLYNAAFESTLRSVTERRMRTLREIGQQISVAPSVQSFWQLVTKALEYNEIDIPFSLIYSIKNDCSESDVASTQSSTTGQPLVLSLVHSAGVPEGHRLAPATLDVKLTDYAFAPYMLDLLNNGAAETVLSAANGTLPTHLLDGIQYRGYGDPSTTVIISPIAPINGDTVTGFMIMGTNPRRPYDDDYKLFTNLLSRQMATTLASVMLFEEEIRRGQRAAQLAALDRQELSLQLLQRTQEASESEHRFARMAQFAPVGMFIADSEGEITYCNDMWAQISRHSLSMESLGAWMDKVKEEDRPGLEAGWTKLVEDKTSVSLEFRFKDFKDENDTGTDTWVLLSAYPEKNIDGSLKSIFGCITDISSQKLAEKVQSERREEAVELKRQQENFIDITSHEMRNPLSAVLQCADQIVQNIAAFTSYSAQKEVENLLESCADAAHTINLCASHQKRIVDDILTLSKLDSNLLTVTPIDEKPVNVVQSTLKMFESELLAHSIDLELNVDDSFDNHDVKYARLDPSRLSQVLINLMTNAIKFTQSREKRSIIVSLGMSRDISETSISYLPRNTDQRMPLVDIHTKEWGAGDVINIHCSVEDTGRGLSEEELKILFQRFQQATPRTHVQYGGSGLGLFISRILTEMQGGQIGVSSSHGQGSKFSFYIQCRKSDREPNCEPVTAFKLERKYNQQTPPPSNNLAISAAASPASAARNVTPSTAERPLYDVLIVEDNLVNQKVLQRQLRNCGNNIFVANHGQEALQTLERSRFWSGQESNGVDISVVLMDLEMPVMDGMTCAKRIRELQREGTIVKHIPIIAVTAYARPEQIAAAKEAGIDDVISKPFRIPELLPKIDELVTKYQGLSVEP</sequence>
<dbReference type="CDD" id="cd00082">
    <property type="entry name" value="HisKA"/>
    <property type="match status" value="1"/>
</dbReference>
<feature type="region of interest" description="Disordered" evidence="3">
    <location>
        <begin position="1"/>
        <end position="150"/>
    </location>
</feature>
<dbReference type="InterPro" id="IPR003594">
    <property type="entry name" value="HATPase_dom"/>
</dbReference>
<dbReference type="SMART" id="SM00448">
    <property type="entry name" value="REC"/>
    <property type="match status" value="1"/>
</dbReference>
<dbReference type="InterPro" id="IPR000700">
    <property type="entry name" value="PAS-assoc_C"/>
</dbReference>